<comment type="catalytic activity">
    <reaction evidence="9">
        <text>acetate + ATP = acetyl phosphate + ADP</text>
        <dbReference type="Rhea" id="RHEA:11352"/>
        <dbReference type="ChEBI" id="CHEBI:22191"/>
        <dbReference type="ChEBI" id="CHEBI:30089"/>
        <dbReference type="ChEBI" id="CHEBI:30616"/>
        <dbReference type="ChEBI" id="CHEBI:456216"/>
        <dbReference type="EC" id="2.7.2.1"/>
    </reaction>
</comment>
<gene>
    <name evidence="9" type="primary">ackA</name>
    <name evidence="12" type="ORF">SAMN04489718_1008</name>
</gene>
<dbReference type="EC" id="2.7.2.1" evidence="9"/>
<dbReference type="Proteomes" id="UP000199301">
    <property type="component" value="Unassembled WGS sequence"/>
</dbReference>
<dbReference type="GO" id="GO:0005829">
    <property type="term" value="C:cytosol"/>
    <property type="evidence" value="ECO:0007669"/>
    <property type="project" value="TreeGrafter"/>
</dbReference>
<comment type="caution">
    <text evidence="9">Lacks conserved residue(s) required for the propagation of feature annotation.</text>
</comment>
<comment type="cofactor">
    <cofactor evidence="9">
        <name>Mg(2+)</name>
        <dbReference type="ChEBI" id="CHEBI:18420"/>
    </cofactor>
    <cofactor evidence="9">
        <name>Mn(2+)</name>
        <dbReference type="ChEBI" id="CHEBI:29035"/>
    </cofactor>
    <text evidence="9">Mg(2+). Can also accept Mn(2+).</text>
</comment>
<comment type="similarity">
    <text evidence="1 9 10">Belongs to the acetokinase family.</text>
</comment>
<reference evidence="13" key="1">
    <citation type="submission" date="2016-10" db="EMBL/GenBank/DDBJ databases">
        <authorList>
            <person name="Varghese N."/>
            <person name="Submissions S."/>
        </authorList>
    </citation>
    <scope>NUCLEOTIDE SEQUENCE [LARGE SCALE GENOMIC DNA]</scope>
    <source>
        <strain evidence="13">DSM 45459</strain>
    </source>
</reference>
<dbReference type="GO" id="GO:0000287">
    <property type="term" value="F:magnesium ion binding"/>
    <property type="evidence" value="ECO:0007669"/>
    <property type="project" value="UniProtKB-UniRule"/>
</dbReference>
<feature type="region of interest" description="Disordered" evidence="11">
    <location>
        <begin position="1"/>
        <end position="32"/>
    </location>
</feature>
<evidence type="ECO:0000256" key="1">
    <source>
        <dbReference type="ARBA" id="ARBA00008748"/>
    </source>
</evidence>
<evidence type="ECO:0000256" key="2">
    <source>
        <dbReference type="ARBA" id="ARBA00022490"/>
    </source>
</evidence>
<dbReference type="InterPro" id="IPR000890">
    <property type="entry name" value="Aliphatic_acid_kin_short-chain"/>
</dbReference>
<dbReference type="SUPFAM" id="SSF53067">
    <property type="entry name" value="Actin-like ATPase domain"/>
    <property type="match status" value="2"/>
</dbReference>
<dbReference type="AlphaFoldDB" id="A0A1H0ZF40"/>
<feature type="region of interest" description="Disordered" evidence="11">
    <location>
        <begin position="53"/>
        <end position="73"/>
    </location>
</feature>
<evidence type="ECO:0000256" key="11">
    <source>
        <dbReference type="SAM" id="MobiDB-lite"/>
    </source>
</evidence>
<evidence type="ECO:0000256" key="8">
    <source>
        <dbReference type="ARBA" id="ARBA00022842"/>
    </source>
</evidence>
<dbReference type="HAMAP" id="MF_00020">
    <property type="entry name" value="Acetate_kinase"/>
    <property type="match status" value="1"/>
</dbReference>
<protein>
    <recommendedName>
        <fullName evidence="9">Acetate kinase</fullName>
        <ecNumber evidence="9">2.7.2.1</ecNumber>
    </recommendedName>
    <alternativeName>
        <fullName evidence="9">Acetokinase</fullName>
    </alternativeName>
</protein>
<sequence>MDLAGPRFRGTFPMRGGERMTSAGSEGDVGTGVLTVNPGSNSLRLDAVEVAADSPPRLVDSQHTGESPTSGESLRAFDEFLERCRSTVRGVAHRLVHGGRRFPRPELFGQDTVDALHELEPLAPKHVPSTVQLLQRAGHAAPELPQAVCPDTAFHETLPEAARVEPVPERWREATRRFGFHGISYAWALRRAGELLRARREDIDVLVAHLGGGSSVCAVRSGASVATSMGLTPLSGVVMARRSGDVDPGALLWLLRHEEVGLDELSDSLHGESGLYGLSGGYSDDTRELVAEANRGGAAAGLAIEVFCRRAAEGLAAMATHLRRVDAVVFTGEIGWNQPEVREGVCERLALLGVPAGLSGNRAEDGVVSRSGASPPVLVVEPREELQLASEAAPLFEDTAR</sequence>
<evidence type="ECO:0000313" key="12">
    <source>
        <dbReference type="EMBL" id="SDQ26037.1"/>
    </source>
</evidence>
<comment type="subcellular location">
    <subcellularLocation>
        <location evidence="9">Cytoplasm</location>
    </subcellularLocation>
</comment>
<dbReference type="InterPro" id="IPR004372">
    <property type="entry name" value="Ac/propionate_kinase"/>
</dbReference>
<evidence type="ECO:0000256" key="4">
    <source>
        <dbReference type="ARBA" id="ARBA00022723"/>
    </source>
</evidence>
<feature type="active site" description="Proton donor/acceptor" evidence="9">
    <location>
        <position position="151"/>
    </location>
</feature>
<evidence type="ECO:0000256" key="3">
    <source>
        <dbReference type="ARBA" id="ARBA00022679"/>
    </source>
</evidence>
<feature type="compositionally biased region" description="Polar residues" evidence="11">
    <location>
        <begin position="61"/>
        <end position="72"/>
    </location>
</feature>
<dbReference type="Gene3D" id="3.30.420.40">
    <property type="match status" value="2"/>
</dbReference>
<evidence type="ECO:0000256" key="10">
    <source>
        <dbReference type="RuleBase" id="RU003835"/>
    </source>
</evidence>
<dbReference type="STRING" id="995062.SAMN04489718_1008"/>
<feature type="site" description="Transition state stabilizer" evidence="9">
    <location>
        <position position="181"/>
    </location>
</feature>
<dbReference type="PROSITE" id="PS01076">
    <property type="entry name" value="ACETATE_KINASE_2"/>
    <property type="match status" value="1"/>
</dbReference>
<evidence type="ECO:0000256" key="7">
    <source>
        <dbReference type="ARBA" id="ARBA00022840"/>
    </source>
</evidence>
<keyword evidence="8 9" id="KW-0460">Magnesium</keyword>
<dbReference type="UniPathway" id="UPA00340">
    <property type="reaction ID" value="UER00458"/>
</dbReference>
<keyword evidence="5 9" id="KW-0547">Nucleotide-binding</keyword>
<dbReference type="Pfam" id="PF00871">
    <property type="entry name" value="Acetate_kinase"/>
    <property type="match status" value="1"/>
</dbReference>
<proteinExistence type="inferred from homology"/>
<comment type="pathway">
    <text evidence="9">Metabolic intermediate biosynthesis; acetyl-CoA biosynthesis; acetyl-CoA from acetate: step 1/2.</text>
</comment>
<dbReference type="GO" id="GO:0008776">
    <property type="term" value="F:acetate kinase activity"/>
    <property type="evidence" value="ECO:0007669"/>
    <property type="project" value="UniProtKB-UniRule"/>
</dbReference>
<accession>A0A1H0ZF40</accession>
<feature type="binding site" evidence="9">
    <location>
        <begin position="209"/>
        <end position="213"/>
    </location>
    <ligand>
        <name>ATP</name>
        <dbReference type="ChEBI" id="CHEBI:30616"/>
    </ligand>
</feature>
<dbReference type="GO" id="GO:0006085">
    <property type="term" value="P:acetyl-CoA biosynthetic process"/>
    <property type="evidence" value="ECO:0007669"/>
    <property type="project" value="UniProtKB-UniRule"/>
</dbReference>
<organism evidence="12 13">
    <name type="scientific">Actinopolyspora saharensis</name>
    <dbReference type="NCBI Taxonomy" id="995062"/>
    <lineage>
        <taxon>Bacteria</taxon>
        <taxon>Bacillati</taxon>
        <taxon>Actinomycetota</taxon>
        <taxon>Actinomycetes</taxon>
        <taxon>Actinopolysporales</taxon>
        <taxon>Actinopolysporaceae</taxon>
        <taxon>Actinopolyspora</taxon>
    </lineage>
</organism>
<comment type="subunit">
    <text evidence="9">Homodimer.</text>
</comment>
<dbReference type="PANTHER" id="PTHR21060:SF21">
    <property type="entry name" value="ACETATE KINASE"/>
    <property type="match status" value="1"/>
</dbReference>
<evidence type="ECO:0000256" key="9">
    <source>
        <dbReference type="HAMAP-Rule" id="MF_00020"/>
    </source>
</evidence>
<comment type="function">
    <text evidence="9">Catalyzes the formation of acetyl phosphate from acetate and ATP. Can also catalyze the reverse reaction.</text>
</comment>
<dbReference type="GO" id="GO:0006083">
    <property type="term" value="P:acetate metabolic process"/>
    <property type="evidence" value="ECO:0007669"/>
    <property type="project" value="TreeGrafter"/>
</dbReference>
<feature type="binding site" evidence="9">
    <location>
        <position position="384"/>
    </location>
    <ligand>
        <name>Mg(2+)</name>
        <dbReference type="ChEBI" id="CHEBI:18420"/>
    </ligand>
</feature>
<evidence type="ECO:0000313" key="13">
    <source>
        <dbReference type="Proteomes" id="UP000199301"/>
    </source>
</evidence>
<feature type="site" description="Transition state stabilizer" evidence="9">
    <location>
        <position position="242"/>
    </location>
</feature>
<dbReference type="PRINTS" id="PR00471">
    <property type="entry name" value="ACETATEKNASE"/>
</dbReference>
<feature type="binding site" evidence="9">
    <location>
        <begin position="285"/>
        <end position="287"/>
    </location>
    <ligand>
        <name>ATP</name>
        <dbReference type="ChEBI" id="CHEBI:30616"/>
    </ligand>
</feature>
<keyword evidence="7 9" id="KW-0067">ATP-binding</keyword>
<keyword evidence="4 9" id="KW-0479">Metal-binding</keyword>
<dbReference type="GO" id="GO:0005524">
    <property type="term" value="F:ATP binding"/>
    <property type="evidence" value="ECO:0007669"/>
    <property type="project" value="UniProtKB-KW"/>
</dbReference>
<dbReference type="InterPro" id="IPR023865">
    <property type="entry name" value="Aliphatic_acid_kinase_CS"/>
</dbReference>
<feature type="binding site" evidence="9">
    <location>
        <position position="94"/>
    </location>
    <ligand>
        <name>substrate</name>
    </ligand>
</feature>
<name>A0A1H0ZF40_9ACTN</name>
<evidence type="ECO:0000256" key="6">
    <source>
        <dbReference type="ARBA" id="ARBA00022777"/>
    </source>
</evidence>
<dbReference type="EMBL" id="FNKO01000001">
    <property type="protein sequence ID" value="SDQ26037.1"/>
    <property type="molecule type" value="Genomic_DNA"/>
</dbReference>
<dbReference type="PANTHER" id="PTHR21060">
    <property type="entry name" value="ACETATE KINASE"/>
    <property type="match status" value="1"/>
</dbReference>
<evidence type="ECO:0000256" key="5">
    <source>
        <dbReference type="ARBA" id="ARBA00022741"/>
    </source>
</evidence>
<keyword evidence="3 9" id="KW-0808">Transferase</keyword>
<keyword evidence="13" id="KW-1185">Reference proteome</keyword>
<keyword evidence="2 9" id="KW-0963">Cytoplasm</keyword>
<dbReference type="InterPro" id="IPR043129">
    <property type="entry name" value="ATPase_NBD"/>
</dbReference>
<keyword evidence="6 9" id="KW-0418">Kinase</keyword>